<dbReference type="InterPro" id="IPR029149">
    <property type="entry name" value="Creatin/AminoP/Spt16_N"/>
</dbReference>
<dbReference type="OrthoDB" id="9806388at2"/>
<dbReference type="InterPro" id="IPR000587">
    <property type="entry name" value="Creatinase_N"/>
</dbReference>
<evidence type="ECO:0000259" key="4">
    <source>
        <dbReference type="Pfam" id="PF00557"/>
    </source>
</evidence>
<dbReference type="PANTHER" id="PTHR46112">
    <property type="entry name" value="AMINOPEPTIDASE"/>
    <property type="match status" value="1"/>
</dbReference>
<keyword evidence="3" id="KW-0378">Hydrolase</keyword>
<dbReference type="Gene3D" id="3.40.350.10">
    <property type="entry name" value="Creatinase/prolidase N-terminal domain"/>
    <property type="match status" value="1"/>
</dbReference>
<dbReference type="InterPro" id="IPR001131">
    <property type="entry name" value="Peptidase_M24B_aminopep-P_CS"/>
</dbReference>
<dbReference type="PROSITE" id="PS00491">
    <property type="entry name" value="PROLINE_PEPTIDASE"/>
    <property type="match status" value="1"/>
</dbReference>
<dbReference type="InParanoid" id="B2A550"/>
<dbReference type="Pfam" id="PF01321">
    <property type="entry name" value="Creatinase_N"/>
    <property type="match status" value="1"/>
</dbReference>
<dbReference type="FunFam" id="3.90.230.10:FF:000014">
    <property type="entry name" value="Aminopeptidase P family protein"/>
    <property type="match status" value="1"/>
</dbReference>
<dbReference type="HOGENOM" id="CLU_017266_4_2_9"/>
<evidence type="ECO:0000256" key="2">
    <source>
        <dbReference type="ARBA" id="ARBA00022723"/>
    </source>
</evidence>
<dbReference type="FunCoup" id="B2A550">
    <property type="interactions" value="384"/>
</dbReference>
<dbReference type="STRING" id="457570.Nther_1718"/>
<dbReference type="Pfam" id="PF00557">
    <property type="entry name" value="Peptidase_M24"/>
    <property type="match status" value="1"/>
</dbReference>
<dbReference type="InterPro" id="IPR000994">
    <property type="entry name" value="Pept_M24"/>
</dbReference>
<dbReference type="EMBL" id="CP001034">
    <property type="protein sequence ID" value="ACB85292.1"/>
    <property type="molecule type" value="Genomic_DNA"/>
</dbReference>
<feature type="domain" description="Peptidase M24" evidence="4">
    <location>
        <begin position="139"/>
        <end position="341"/>
    </location>
</feature>
<dbReference type="SUPFAM" id="SSF55920">
    <property type="entry name" value="Creatinase/aminopeptidase"/>
    <property type="match status" value="1"/>
</dbReference>
<evidence type="ECO:0000256" key="1">
    <source>
        <dbReference type="ARBA" id="ARBA00008766"/>
    </source>
</evidence>
<dbReference type="GO" id="GO:0004177">
    <property type="term" value="F:aminopeptidase activity"/>
    <property type="evidence" value="ECO:0007669"/>
    <property type="project" value="UniProtKB-ARBA"/>
</dbReference>
<evidence type="ECO:0000256" key="3">
    <source>
        <dbReference type="ARBA" id="ARBA00022801"/>
    </source>
</evidence>
<gene>
    <name evidence="6" type="ordered locus">Nther_1718</name>
</gene>
<dbReference type="eggNOG" id="COG0006">
    <property type="taxonomic scope" value="Bacteria"/>
</dbReference>
<accession>B2A550</accession>
<dbReference type="AlphaFoldDB" id="B2A550"/>
<dbReference type="PRINTS" id="PR00599">
    <property type="entry name" value="MAPEPTIDASE"/>
</dbReference>
<sequence>MSKMDRLNRLRGKMSEHDIPALFVTKQENCRYLTGFTGSSGFILVTQDESYFLTDFRYVEQAEEQIPKDFKVIKHEFPMVKTLNELLKKLNIDQIYLEKNHITYEDYERYQENLEADIIPEKDLVSELRKIKDKEEVEILSKAIHIADEAFVHIVNFIEEGVTERDLALELEYFMKKQGAEDISFDIIVASGHRSSLPHGVASNKKIQNGEFIKMDFGAKYQGYCSDMTRTVVLGKASEEQKKIYDLVFQAQMNALDNIHAGLTGKEADSFARLTIEKEDYGNYFGHGLGHGVGMKVHESPRLSPNHEDELVPGMTVTVEPGVYIPQWGGVRIEDIVLVQEQGCEVLTRSTKDLIEI</sequence>
<reference evidence="6 7" key="2">
    <citation type="journal article" date="2011" name="J. Bacteriol.">
        <title>Complete genome sequence of the anaerobic, halophilic alkalithermophile Natranaerobius thermophilus JW/NM-WN-LF.</title>
        <authorList>
            <person name="Zhao B."/>
            <person name="Mesbah N.M."/>
            <person name="Dalin E."/>
            <person name="Goodwin L."/>
            <person name="Nolan M."/>
            <person name="Pitluck S."/>
            <person name="Chertkov O."/>
            <person name="Brettin T.S."/>
            <person name="Han J."/>
            <person name="Larimer F.W."/>
            <person name="Land M.L."/>
            <person name="Hauser L."/>
            <person name="Kyrpides N."/>
            <person name="Wiegel J."/>
        </authorList>
    </citation>
    <scope>NUCLEOTIDE SEQUENCE [LARGE SCALE GENOMIC DNA]</scope>
    <source>
        <strain evidence="7">ATCC BAA-1301 / DSM 18059 / JW/NM-WN-LF</strain>
    </source>
</reference>
<dbReference type="InterPro" id="IPR050659">
    <property type="entry name" value="Peptidase_M24B"/>
</dbReference>
<dbReference type="CDD" id="cd01092">
    <property type="entry name" value="APP-like"/>
    <property type="match status" value="1"/>
</dbReference>
<comment type="similarity">
    <text evidence="1">Belongs to the peptidase M24B family.</text>
</comment>
<proteinExistence type="inferred from homology"/>
<dbReference type="KEGG" id="nth:Nther_1718"/>
<dbReference type="RefSeq" id="WP_012448159.1">
    <property type="nucleotide sequence ID" value="NC_010718.1"/>
</dbReference>
<evidence type="ECO:0000313" key="7">
    <source>
        <dbReference type="Proteomes" id="UP000001683"/>
    </source>
</evidence>
<keyword evidence="7" id="KW-1185">Reference proteome</keyword>
<dbReference type="GO" id="GO:0008235">
    <property type="term" value="F:metalloexopeptidase activity"/>
    <property type="evidence" value="ECO:0007669"/>
    <property type="project" value="UniProtKB-ARBA"/>
</dbReference>
<dbReference type="PANTHER" id="PTHR46112:SF3">
    <property type="entry name" value="AMINOPEPTIDASE YPDF"/>
    <property type="match status" value="1"/>
</dbReference>
<protein>
    <submittedName>
        <fullName evidence="6">Peptidase M24</fullName>
    </submittedName>
</protein>
<organism evidence="6 7">
    <name type="scientific">Natranaerobius thermophilus (strain ATCC BAA-1301 / DSM 18059 / JW/NM-WN-LF)</name>
    <dbReference type="NCBI Taxonomy" id="457570"/>
    <lineage>
        <taxon>Bacteria</taxon>
        <taxon>Bacillati</taxon>
        <taxon>Bacillota</taxon>
        <taxon>Clostridia</taxon>
        <taxon>Natranaerobiales</taxon>
        <taxon>Natranaerobiaceae</taxon>
        <taxon>Natranaerobius</taxon>
    </lineage>
</organism>
<dbReference type="GO" id="GO:0046872">
    <property type="term" value="F:metal ion binding"/>
    <property type="evidence" value="ECO:0007669"/>
    <property type="project" value="UniProtKB-KW"/>
</dbReference>
<reference evidence="6 7" key="1">
    <citation type="submission" date="2008-04" db="EMBL/GenBank/DDBJ databases">
        <title>Complete sequence of chromosome of Natranaerobius thermophilus JW/NM-WN-LF.</title>
        <authorList>
            <consortium name="US DOE Joint Genome Institute"/>
            <person name="Copeland A."/>
            <person name="Lucas S."/>
            <person name="Lapidus A."/>
            <person name="Glavina del Rio T."/>
            <person name="Dalin E."/>
            <person name="Tice H."/>
            <person name="Bruce D."/>
            <person name="Goodwin L."/>
            <person name="Pitluck S."/>
            <person name="Chertkov O."/>
            <person name="Brettin T."/>
            <person name="Detter J.C."/>
            <person name="Han C."/>
            <person name="Kuske C.R."/>
            <person name="Schmutz J."/>
            <person name="Larimer F."/>
            <person name="Land M."/>
            <person name="Hauser L."/>
            <person name="Kyrpides N."/>
            <person name="Lykidis A."/>
            <person name="Mesbah N.M."/>
            <person name="Wiegel J."/>
        </authorList>
    </citation>
    <scope>NUCLEOTIDE SEQUENCE [LARGE SCALE GENOMIC DNA]</scope>
    <source>
        <strain evidence="7">ATCC BAA-1301 / DSM 18059 / JW/NM-WN-LF</strain>
    </source>
</reference>
<dbReference type="InterPro" id="IPR001714">
    <property type="entry name" value="Pept_M24_MAP"/>
</dbReference>
<dbReference type="Proteomes" id="UP000001683">
    <property type="component" value="Chromosome"/>
</dbReference>
<name>B2A550_NATTJ</name>
<evidence type="ECO:0000259" key="5">
    <source>
        <dbReference type="Pfam" id="PF01321"/>
    </source>
</evidence>
<keyword evidence="2" id="KW-0479">Metal-binding</keyword>
<dbReference type="SUPFAM" id="SSF53092">
    <property type="entry name" value="Creatinase/prolidase N-terminal domain"/>
    <property type="match status" value="1"/>
</dbReference>
<evidence type="ECO:0000313" key="6">
    <source>
        <dbReference type="EMBL" id="ACB85292.1"/>
    </source>
</evidence>
<feature type="domain" description="Creatinase N-terminal" evidence="5">
    <location>
        <begin position="6"/>
        <end position="131"/>
    </location>
</feature>
<dbReference type="InterPro" id="IPR036005">
    <property type="entry name" value="Creatinase/aminopeptidase-like"/>
</dbReference>
<dbReference type="Gene3D" id="3.90.230.10">
    <property type="entry name" value="Creatinase/methionine aminopeptidase superfamily"/>
    <property type="match status" value="1"/>
</dbReference>
<dbReference type="MEROPS" id="M24.008"/>